<dbReference type="GO" id="GO:0005886">
    <property type="term" value="C:plasma membrane"/>
    <property type="evidence" value="ECO:0007669"/>
    <property type="project" value="UniProtKB-SubCell"/>
</dbReference>
<dbReference type="Proteomes" id="UP000182769">
    <property type="component" value="Unassembled WGS sequence"/>
</dbReference>
<dbReference type="STRING" id="1137284.GCA_001418205_02402"/>
<accession>A0A0K6IN55</accession>
<gene>
    <name evidence="7" type="ORF">Ga0061065_107107</name>
</gene>
<keyword evidence="2" id="KW-1003">Cell membrane</keyword>
<sequence length="208" mass="23612">MIEQFIAPTFLVLALAHWLALLSPGQDFVLLVTQTLRFGHQRSQYAVFGIALGNLLYIILVIAVGAKLRDYPVVFNIIQWLGVVYLAWIGANLLRAQPANIHFTTTDVPQEKRSKTFLLGLGSALLNPKNALFYLSLMSSILGDSATVFQQVFAGLWMFLVVLIWDWLLVLWVARPMFRQRVQRYLHWLERVSGGIFISLAAVLAIWR</sequence>
<keyword evidence="8" id="KW-1185">Reference proteome</keyword>
<dbReference type="PANTHER" id="PTHR30086">
    <property type="entry name" value="ARGININE EXPORTER PROTEIN ARGO"/>
    <property type="match status" value="1"/>
</dbReference>
<keyword evidence="4 6" id="KW-1133">Transmembrane helix</keyword>
<comment type="subcellular location">
    <subcellularLocation>
        <location evidence="1">Cell membrane</location>
        <topology evidence="1">Multi-pass membrane protein</topology>
    </subcellularLocation>
</comment>
<keyword evidence="3 6" id="KW-0812">Transmembrane</keyword>
<dbReference type="InterPro" id="IPR001123">
    <property type="entry name" value="LeuE-type"/>
</dbReference>
<evidence type="ECO:0000256" key="2">
    <source>
        <dbReference type="ARBA" id="ARBA00022475"/>
    </source>
</evidence>
<proteinExistence type="predicted"/>
<dbReference type="GO" id="GO:0015171">
    <property type="term" value="F:amino acid transmembrane transporter activity"/>
    <property type="evidence" value="ECO:0007669"/>
    <property type="project" value="TreeGrafter"/>
</dbReference>
<dbReference type="Pfam" id="PF01810">
    <property type="entry name" value="LysE"/>
    <property type="match status" value="1"/>
</dbReference>
<dbReference type="PANTHER" id="PTHR30086:SF17">
    <property type="entry name" value="LYSE FAMILY TRANSLOCATOR"/>
    <property type="match status" value="1"/>
</dbReference>
<protein>
    <submittedName>
        <fullName evidence="7">Threonine/homoserine/homoserine lactone efflux protein</fullName>
    </submittedName>
</protein>
<dbReference type="EMBL" id="CYHG01000007">
    <property type="protein sequence ID" value="CUB04533.1"/>
    <property type="molecule type" value="Genomic_DNA"/>
</dbReference>
<feature type="transmembrane region" description="Helical" evidence="6">
    <location>
        <begin position="186"/>
        <end position="207"/>
    </location>
</feature>
<feature type="transmembrane region" description="Helical" evidence="6">
    <location>
        <begin position="77"/>
        <end position="96"/>
    </location>
</feature>
<dbReference type="AlphaFoldDB" id="A0A0K6IN55"/>
<feature type="transmembrane region" description="Helical" evidence="6">
    <location>
        <begin position="6"/>
        <end position="24"/>
    </location>
</feature>
<dbReference type="RefSeq" id="WP_072242102.1">
    <property type="nucleotide sequence ID" value="NZ_CYHG01000007.1"/>
</dbReference>
<keyword evidence="5 6" id="KW-0472">Membrane</keyword>
<evidence type="ECO:0000256" key="3">
    <source>
        <dbReference type="ARBA" id="ARBA00022692"/>
    </source>
</evidence>
<feature type="transmembrane region" description="Helical" evidence="6">
    <location>
        <begin position="45"/>
        <end position="65"/>
    </location>
</feature>
<evidence type="ECO:0000256" key="5">
    <source>
        <dbReference type="ARBA" id="ARBA00023136"/>
    </source>
</evidence>
<evidence type="ECO:0000256" key="4">
    <source>
        <dbReference type="ARBA" id="ARBA00022989"/>
    </source>
</evidence>
<feature type="transmembrane region" description="Helical" evidence="6">
    <location>
        <begin position="154"/>
        <end position="174"/>
    </location>
</feature>
<organism evidence="7 8">
    <name type="scientific">Marinomonas fungiae</name>
    <dbReference type="NCBI Taxonomy" id="1137284"/>
    <lineage>
        <taxon>Bacteria</taxon>
        <taxon>Pseudomonadati</taxon>
        <taxon>Pseudomonadota</taxon>
        <taxon>Gammaproteobacteria</taxon>
        <taxon>Oceanospirillales</taxon>
        <taxon>Oceanospirillaceae</taxon>
        <taxon>Marinomonas</taxon>
    </lineage>
</organism>
<evidence type="ECO:0000313" key="7">
    <source>
        <dbReference type="EMBL" id="CUB04533.1"/>
    </source>
</evidence>
<evidence type="ECO:0000256" key="1">
    <source>
        <dbReference type="ARBA" id="ARBA00004651"/>
    </source>
</evidence>
<feature type="transmembrane region" description="Helical" evidence="6">
    <location>
        <begin position="117"/>
        <end position="142"/>
    </location>
</feature>
<reference evidence="8" key="1">
    <citation type="submission" date="2015-08" db="EMBL/GenBank/DDBJ databases">
        <authorList>
            <person name="Varghese N."/>
        </authorList>
    </citation>
    <scope>NUCLEOTIDE SEQUENCE [LARGE SCALE GENOMIC DNA]</scope>
    <source>
        <strain evidence="8">JCM 18476</strain>
    </source>
</reference>
<evidence type="ECO:0000313" key="8">
    <source>
        <dbReference type="Proteomes" id="UP000182769"/>
    </source>
</evidence>
<evidence type="ECO:0000256" key="6">
    <source>
        <dbReference type="SAM" id="Phobius"/>
    </source>
</evidence>
<name>A0A0K6IN55_9GAMM</name>